<dbReference type="RefSeq" id="WP_260190598.1">
    <property type="nucleotide sequence ID" value="NZ_JAFFZE010000009.1"/>
</dbReference>
<dbReference type="Pfam" id="PF02618">
    <property type="entry name" value="YceG"/>
    <property type="match status" value="1"/>
</dbReference>
<feature type="compositionally biased region" description="Basic residues" evidence="8">
    <location>
        <begin position="13"/>
        <end position="22"/>
    </location>
</feature>
<evidence type="ECO:0000313" key="10">
    <source>
        <dbReference type="Proteomes" id="UP001156441"/>
    </source>
</evidence>
<accession>A0ABT2J7G9</accession>
<comment type="catalytic activity">
    <reaction evidence="7">
        <text>a peptidoglycan chain = a peptidoglycan chain with N-acetyl-1,6-anhydromuramyl-[peptide] at the reducing end + a peptidoglycan chain with N-acetylglucosamine at the non-reducing end.</text>
        <dbReference type="EC" id="4.2.2.29"/>
    </reaction>
</comment>
<dbReference type="PANTHER" id="PTHR30518:SF2">
    <property type="entry name" value="ENDOLYTIC MUREIN TRANSGLYCOSYLASE"/>
    <property type="match status" value="1"/>
</dbReference>
<evidence type="ECO:0000256" key="5">
    <source>
        <dbReference type="ARBA" id="ARBA00023239"/>
    </source>
</evidence>
<keyword evidence="5 7" id="KW-0456">Lyase</keyword>
<evidence type="ECO:0000256" key="1">
    <source>
        <dbReference type="ARBA" id="ARBA00022475"/>
    </source>
</evidence>
<evidence type="ECO:0000256" key="2">
    <source>
        <dbReference type="ARBA" id="ARBA00022692"/>
    </source>
</evidence>
<evidence type="ECO:0000256" key="8">
    <source>
        <dbReference type="SAM" id="MobiDB-lite"/>
    </source>
</evidence>
<evidence type="ECO:0000313" key="9">
    <source>
        <dbReference type="EMBL" id="MCT2583224.1"/>
    </source>
</evidence>
<evidence type="ECO:0000256" key="3">
    <source>
        <dbReference type="ARBA" id="ARBA00022989"/>
    </source>
</evidence>
<dbReference type="HAMAP" id="MF_02065">
    <property type="entry name" value="MltG"/>
    <property type="match status" value="1"/>
</dbReference>
<feature type="site" description="Important for catalytic activity" evidence="7">
    <location>
        <position position="280"/>
    </location>
</feature>
<dbReference type="EC" id="4.2.2.29" evidence="7"/>
<name>A0ABT2J7G9_9PSEU</name>
<evidence type="ECO:0000256" key="6">
    <source>
        <dbReference type="ARBA" id="ARBA00023316"/>
    </source>
</evidence>
<keyword evidence="6 7" id="KW-0961">Cell wall biogenesis/degradation</keyword>
<sequence>MTDDLDIFDPHTDRRRPVRKPSKRKKNRKFVWIGLAVVLVLIAGGGYYGLRQIMDIGEYDDYSGQGENQVVIEVESGDSTGDIAASLVESDVVASSSAFIVAAESDDRVRAVQPGFYVMKTKSSGEAAVGQIVAAEAKVGHLEIIPGTQLHDIIPEQGKVNPGIVSQLAEASCAELNGESTCVPPEQLWDSMRKADLAALGVPDWAVEPASRAAPDRRLEGLIMPGVYNVRPGATADELWTMLIADSATRMQAAGLPDVANETGFTPYQVLTMASLIEREAIEGDFRKVSRVTYNRLAEHMRLQYDSTVNYVLDRPTIRTNAEDRNNDNPYNTYENTGLTPTPISAPSKSAIEAAVSPEKGPWLYFVRCQTDGTSCFAVTDEEHQQNVDVALERGAY</sequence>
<keyword evidence="4 7" id="KW-0472">Membrane</keyword>
<dbReference type="InterPro" id="IPR003770">
    <property type="entry name" value="MLTG-like"/>
</dbReference>
<keyword evidence="3 7" id="KW-1133">Transmembrane helix</keyword>
<reference evidence="9 10" key="1">
    <citation type="submission" date="2021-02" db="EMBL/GenBank/DDBJ databases">
        <title>Actinophytocola xerophila sp. nov., isolated from soil of cotton cropping field.</title>
        <authorList>
            <person name="Huang R."/>
            <person name="Chen X."/>
            <person name="Ge X."/>
            <person name="Liu W."/>
        </authorList>
    </citation>
    <scope>NUCLEOTIDE SEQUENCE [LARGE SCALE GENOMIC DNA]</scope>
    <source>
        <strain evidence="9 10">S1-96</strain>
    </source>
</reference>
<evidence type="ECO:0000256" key="7">
    <source>
        <dbReference type="HAMAP-Rule" id="MF_02065"/>
    </source>
</evidence>
<feature type="transmembrane region" description="Helical" evidence="7">
    <location>
        <begin position="30"/>
        <end position="50"/>
    </location>
</feature>
<feature type="region of interest" description="Disordered" evidence="8">
    <location>
        <begin position="1"/>
        <end position="22"/>
    </location>
</feature>
<keyword evidence="10" id="KW-1185">Reference proteome</keyword>
<comment type="function">
    <text evidence="7">Functions as a peptidoglycan terminase that cleaves nascent peptidoglycan strands endolytically to terminate their elongation.</text>
</comment>
<proteinExistence type="inferred from homology"/>
<comment type="subcellular location">
    <subcellularLocation>
        <location evidence="7">Cell membrane</location>
        <topology evidence="7">Single-pass membrane protein</topology>
    </subcellularLocation>
</comment>
<keyword evidence="1 7" id="KW-1003">Cell membrane</keyword>
<dbReference type="Gene3D" id="3.30.1490.480">
    <property type="entry name" value="Endolytic murein transglycosylase"/>
    <property type="match status" value="1"/>
</dbReference>
<gene>
    <name evidence="7 9" type="primary">mltG</name>
    <name evidence="9" type="ORF">JT362_08870</name>
</gene>
<protein>
    <recommendedName>
        <fullName evidence="7">Endolytic murein transglycosylase</fullName>
        <ecNumber evidence="7">4.2.2.29</ecNumber>
    </recommendedName>
    <alternativeName>
        <fullName evidence="7">Peptidoglycan lytic transglycosylase</fullName>
    </alternativeName>
    <alternativeName>
        <fullName evidence="7">Peptidoglycan polymerization terminase</fullName>
    </alternativeName>
</protein>
<dbReference type="PANTHER" id="PTHR30518">
    <property type="entry name" value="ENDOLYTIC MUREIN TRANSGLYCOSYLASE"/>
    <property type="match status" value="1"/>
</dbReference>
<organism evidence="9 10">
    <name type="scientific">Actinophytocola gossypii</name>
    <dbReference type="NCBI Taxonomy" id="2812003"/>
    <lineage>
        <taxon>Bacteria</taxon>
        <taxon>Bacillati</taxon>
        <taxon>Actinomycetota</taxon>
        <taxon>Actinomycetes</taxon>
        <taxon>Pseudonocardiales</taxon>
        <taxon>Pseudonocardiaceae</taxon>
    </lineage>
</organism>
<dbReference type="Proteomes" id="UP001156441">
    <property type="component" value="Unassembled WGS sequence"/>
</dbReference>
<evidence type="ECO:0000256" key="4">
    <source>
        <dbReference type="ARBA" id="ARBA00023136"/>
    </source>
</evidence>
<keyword evidence="2 7" id="KW-0812">Transmembrane</keyword>
<dbReference type="EMBL" id="JAFFZE010000009">
    <property type="protein sequence ID" value="MCT2583224.1"/>
    <property type="molecule type" value="Genomic_DNA"/>
</dbReference>
<comment type="similarity">
    <text evidence="7">Belongs to the transglycosylase MltG family.</text>
</comment>
<comment type="caution">
    <text evidence="9">The sequence shown here is derived from an EMBL/GenBank/DDBJ whole genome shotgun (WGS) entry which is preliminary data.</text>
</comment>
<dbReference type="NCBIfam" id="TIGR00247">
    <property type="entry name" value="endolytic transglycosylase MltG"/>
    <property type="match status" value="1"/>
</dbReference>